<proteinExistence type="predicted"/>
<comment type="caution">
    <text evidence="2">The sequence shown here is derived from an EMBL/GenBank/DDBJ whole genome shotgun (WGS) entry which is preliminary data.</text>
</comment>
<dbReference type="EMBL" id="CAJNOQ010000661">
    <property type="protein sequence ID" value="CAF0825913.1"/>
    <property type="molecule type" value="Genomic_DNA"/>
</dbReference>
<feature type="transmembrane region" description="Helical" evidence="1">
    <location>
        <begin position="29"/>
        <end position="53"/>
    </location>
</feature>
<dbReference type="Proteomes" id="UP000681722">
    <property type="component" value="Unassembled WGS sequence"/>
</dbReference>
<dbReference type="OrthoDB" id="10044361at2759"/>
<dbReference type="EMBL" id="CAJOBC010000661">
    <property type="protein sequence ID" value="CAF3612714.1"/>
    <property type="molecule type" value="Genomic_DNA"/>
</dbReference>
<dbReference type="AlphaFoldDB" id="A0A813UNP8"/>
<sequence>MYDTRFGQNWAPTGNAARRIEVYSKSGTILAGLFLIGLILVIVIVLSLIPLYLRGKTTSQGSFIQIANVDVFGYVLTFIHNPINLNITLLANNTFALEAALTSMMQTDSYLAGSVVTLNSSLVNSENSRRRRRFIKIYSETDFVPRPASEVSGRPCSYDTVSQNTHLVSDLHIMMGGKSCATSTCAQIFHDRVVKTFTSILNKTTPFVHYEENSEIFHFLYILPSTCNSNVSIIYADGSVISSLLARLLAFQQSHSVYSVSTSSTVLRTSVIA</sequence>
<evidence type="ECO:0000256" key="1">
    <source>
        <dbReference type="SAM" id="Phobius"/>
    </source>
</evidence>
<evidence type="ECO:0000313" key="3">
    <source>
        <dbReference type="EMBL" id="CAF3612714.1"/>
    </source>
</evidence>
<keyword evidence="1" id="KW-0812">Transmembrane</keyword>
<evidence type="ECO:0000313" key="2">
    <source>
        <dbReference type="EMBL" id="CAF0825913.1"/>
    </source>
</evidence>
<dbReference type="Proteomes" id="UP000663829">
    <property type="component" value="Unassembled WGS sequence"/>
</dbReference>
<accession>A0A813UNP8</accession>
<name>A0A813UNP8_9BILA</name>
<protein>
    <submittedName>
        <fullName evidence="2">Uncharacterized protein</fullName>
    </submittedName>
</protein>
<keyword evidence="4" id="KW-1185">Reference proteome</keyword>
<gene>
    <name evidence="2" type="ORF">GPM918_LOCUS4796</name>
    <name evidence="3" type="ORF">SRO942_LOCUS4797</name>
</gene>
<keyword evidence="1" id="KW-0472">Membrane</keyword>
<reference evidence="2" key="1">
    <citation type="submission" date="2021-02" db="EMBL/GenBank/DDBJ databases">
        <authorList>
            <person name="Nowell W R."/>
        </authorList>
    </citation>
    <scope>NUCLEOTIDE SEQUENCE</scope>
</reference>
<organism evidence="2 4">
    <name type="scientific">Didymodactylos carnosus</name>
    <dbReference type="NCBI Taxonomy" id="1234261"/>
    <lineage>
        <taxon>Eukaryota</taxon>
        <taxon>Metazoa</taxon>
        <taxon>Spiralia</taxon>
        <taxon>Gnathifera</taxon>
        <taxon>Rotifera</taxon>
        <taxon>Eurotatoria</taxon>
        <taxon>Bdelloidea</taxon>
        <taxon>Philodinida</taxon>
        <taxon>Philodinidae</taxon>
        <taxon>Didymodactylos</taxon>
    </lineage>
</organism>
<keyword evidence="1" id="KW-1133">Transmembrane helix</keyword>
<evidence type="ECO:0000313" key="4">
    <source>
        <dbReference type="Proteomes" id="UP000663829"/>
    </source>
</evidence>